<keyword evidence="2 3" id="KW-0067">ATP-binding</keyword>
<evidence type="ECO:0000259" key="5">
    <source>
        <dbReference type="Pfam" id="PF14490"/>
    </source>
</evidence>
<feature type="domain" description="UvrD-like helicase C-terminal" evidence="4">
    <location>
        <begin position="641"/>
        <end position="690"/>
    </location>
</feature>
<dbReference type="InterPro" id="IPR050534">
    <property type="entry name" value="Coronavir_polyprotein_1ab"/>
</dbReference>
<dbReference type="Pfam" id="PF18335">
    <property type="entry name" value="SH3_13"/>
    <property type="match status" value="1"/>
</dbReference>
<dbReference type="SUPFAM" id="SSF47781">
    <property type="entry name" value="RuvA domain 2-like"/>
    <property type="match status" value="1"/>
</dbReference>
<evidence type="ECO:0000256" key="1">
    <source>
        <dbReference type="ARBA" id="ARBA00022741"/>
    </source>
</evidence>
<keyword evidence="3" id="KW-0238">DNA-binding</keyword>
<organism evidence="8 9">
    <name type="scientific">Streptosporangium fragile</name>
    <dbReference type="NCBI Taxonomy" id="46186"/>
    <lineage>
        <taxon>Bacteria</taxon>
        <taxon>Bacillati</taxon>
        <taxon>Actinomycetota</taxon>
        <taxon>Actinomycetes</taxon>
        <taxon>Streptosporangiales</taxon>
        <taxon>Streptosporangiaceae</taxon>
        <taxon>Streptosporangium</taxon>
    </lineage>
</organism>
<dbReference type="PANTHER" id="PTHR43788:SF6">
    <property type="entry name" value="DNA HELICASE B"/>
    <property type="match status" value="1"/>
</dbReference>
<dbReference type="SUPFAM" id="SSF52540">
    <property type="entry name" value="P-loop containing nucleoside triphosphate hydrolases"/>
    <property type="match status" value="2"/>
</dbReference>
<dbReference type="Gene3D" id="3.40.50.300">
    <property type="entry name" value="P-loop containing nucleotide triphosphate hydrolases"/>
    <property type="match status" value="2"/>
</dbReference>
<keyword evidence="3" id="KW-0413">Isomerase</keyword>
<dbReference type="Pfam" id="PF14490">
    <property type="entry name" value="HHH_RecD2"/>
    <property type="match status" value="1"/>
</dbReference>
<feature type="domain" description="ATP-dependent RecD2 DNA helicase-like helix-hairpin-helix" evidence="5">
    <location>
        <begin position="147"/>
        <end position="238"/>
    </location>
</feature>
<dbReference type="HAMAP" id="MF_01488">
    <property type="entry name" value="RecD2"/>
    <property type="match status" value="1"/>
</dbReference>
<evidence type="ECO:0000259" key="7">
    <source>
        <dbReference type="Pfam" id="PF23139"/>
    </source>
</evidence>
<evidence type="ECO:0000259" key="4">
    <source>
        <dbReference type="Pfam" id="PF13538"/>
    </source>
</evidence>
<keyword evidence="3" id="KW-0378">Hydrolase</keyword>
<dbReference type="EC" id="5.6.2.3" evidence="3"/>
<dbReference type="Proteomes" id="UP001500831">
    <property type="component" value="Unassembled WGS sequence"/>
</dbReference>
<dbReference type="Pfam" id="PF14520">
    <property type="entry name" value="HHH_5"/>
    <property type="match status" value="1"/>
</dbReference>
<reference evidence="9" key="1">
    <citation type="journal article" date="2019" name="Int. J. Syst. Evol. Microbiol.">
        <title>The Global Catalogue of Microorganisms (GCM) 10K type strain sequencing project: providing services to taxonomists for standard genome sequencing and annotation.</title>
        <authorList>
            <consortium name="The Broad Institute Genomics Platform"/>
            <consortium name="The Broad Institute Genome Sequencing Center for Infectious Disease"/>
            <person name="Wu L."/>
            <person name="Ma J."/>
        </authorList>
    </citation>
    <scope>NUCLEOTIDE SEQUENCE [LARGE SCALE GENOMIC DNA]</scope>
    <source>
        <strain evidence="9">JCM 6242</strain>
    </source>
</reference>
<comment type="catalytic activity">
    <reaction evidence="3">
        <text>ATP + H2O = ADP + phosphate + H(+)</text>
        <dbReference type="Rhea" id="RHEA:13065"/>
        <dbReference type="ChEBI" id="CHEBI:15377"/>
        <dbReference type="ChEBI" id="CHEBI:15378"/>
        <dbReference type="ChEBI" id="CHEBI:30616"/>
        <dbReference type="ChEBI" id="CHEBI:43474"/>
        <dbReference type="ChEBI" id="CHEBI:456216"/>
        <dbReference type="EC" id="5.6.2.3"/>
    </reaction>
</comment>
<comment type="similarity">
    <text evidence="3">Belongs to the RecD family. RecD2 subfamily.</text>
</comment>
<evidence type="ECO:0000256" key="2">
    <source>
        <dbReference type="ARBA" id="ARBA00022840"/>
    </source>
</evidence>
<dbReference type="Gene3D" id="1.10.150.20">
    <property type="entry name" value="5' to 3' exonuclease, C-terminal subdomain"/>
    <property type="match status" value="1"/>
</dbReference>
<dbReference type="PANTHER" id="PTHR43788">
    <property type="entry name" value="DNA2/NAM7 HELICASE FAMILY MEMBER"/>
    <property type="match status" value="1"/>
</dbReference>
<dbReference type="Gene3D" id="1.10.10.2220">
    <property type="match status" value="1"/>
</dbReference>
<dbReference type="Gene3D" id="2.30.30.940">
    <property type="match status" value="1"/>
</dbReference>
<dbReference type="InterPro" id="IPR010994">
    <property type="entry name" value="RuvA_2-like"/>
</dbReference>
<dbReference type="RefSeq" id="WP_344979634.1">
    <property type="nucleotide sequence ID" value="NZ_BAAAVI010000066.1"/>
</dbReference>
<comment type="function">
    <text evidence="3">DNA-dependent ATPase and ATP-dependent 5'-3' DNA helicase. Has no activity on blunt DNA or DNA with 3'-overhangs, requires at least 10 bases of 5'-ssDNA for helicase activity.</text>
</comment>
<sequence length="721" mass="78159">MTVLAKPHPAEVEASVEQLVYVREDEYTVARMSSEDLAVFVASGRALAGVQPGETLRLAGEWDEHPRHGGRLVVKRCERVVPSTVRAITLYLGSGLIRGIGPRLAHAIVSHFGERTLTVIDTEPERLREVVNIGAVRQAQIVEAWAEQKTVAELMVFLQGLGISPLLAAKIYRVYGNDSRDVLSSDPYRLIGQVRGIAFHTADRIALRSGVSERSPQRIKAAIVDRLEAAAARDGHCFLPLPALVAAAANLVEQEEDLIHRAVDALVAERRVVVETSPADPGRLVVYAKEHHGREVALTAHLTRLLRARSTLPLRAFAEDEGLHEDQRAAVNLVLTSTVSVLTGGPGCGKSHTVKVIAATVRAMGGTVTLTAPTGKAAKRLSELTGLPAMTVHRLLAQQPEREEGTLFRQSPAEADLVVVDEASMLDLQLATRLTAAIPAGSHLLLVGDGDQLPSIGPGSVLADLLRVAEVPRIRLTHVFRQAQDSGIVRAAHRIRAGEVPALPGRGGFWFEELDDPDGVAERVVHLATEAIPRKQNIGADQVQVLCPMRKGATGTAELGRRLQERLNPAREGAAEHWSGPSVFRVGDRVMPIRNNYDKGVFNGETATVTAVNPHDRLVEIRTGDGERVEYAFDELDELTHAYAISVHRSQGSEYPFVVAPIVAEAGGVMLRRRLLYTLVTRAKSWVVLVGQREALELAVHRLGDRRNTGLAPRLALSLGS</sequence>
<dbReference type="Pfam" id="PF13538">
    <property type="entry name" value="UvrD_C_2"/>
    <property type="match status" value="1"/>
</dbReference>
<dbReference type="NCBIfam" id="TIGR01448">
    <property type="entry name" value="recD_rel"/>
    <property type="match status" value="1"/>
</dbReference>
<gene>
    <name evidence="3" type="primary">recD2</name>
    <name evidence="8" type="ORF">GCM10010517_65540</name>
</gene>
<evidence type="ECO:0000259" key="6">
    <source>
        <dbReference type="Pfam" id="PF18335"/>
    </source>
</evidence>
<keyword evidence="9" id="KW-1185">Reference proteome</keyword>
<evidence type="ECO:0000313" key="8">
    <source>
        <dbReference type="EMBL" id="GAA2899959.1"/>
    </source>
</evidence>
<protein>
    <recommendedName>
        <fullName evidence="3">ATP-dependent RecD2 DNA helicase</fullName>
        <ecNumber evidence="3">5.6.2.3</ecNumber>
    </recommendedName>
    <alternativeName>
        <fullName evidence="3">DNA 5'-3' helicase subunit RecD2</fullName>
    </alternativeName>
</protein>
<dbReference type="CDD" id="cd18809">
    <property type="entry name" value="SF1_C_RecD"/>
    <property type="match status" value="1"/>
</dbReference>
<name>A0ABP6IMV9_9ACTN</name>
<feature type="domain" description="ATP-dependent RecD2 DNA helicase SH3" evidence="6">
    <location>
        <begin position="561"/>
        <end position="621"/>
    </location>
</feature>
<dbReference type="CDD" id="cd17933">
    <property type="entry name" value="DEXSc_RecD-like"/>
    <property type="match status" value="1"/>
</dbReference>
<dbReference type="InterPro" id="IPR055446">
    <property type="entry name" value="RecD2_N_OB"/>
</dbReference>
<dbReference type="InterPro" id="IPR027785">
    <property type="entry name" value="UvrD-like_helicase_C"/>
</dbReference>
<keyword evidence="1 3" id="KW-0547">Nucleotide-binding</keyword>
<accession>A0ABP6IMV9</accession>
<proteinExistence type="inferred from homology"/>
<feature type="binding site" evidence="3">
    <location>
        <begin position="347"/>
        <end position="351"/>
    </location>
    <ligand>
        <name>ATP</name>
        <dbReference type="ChEBI" id="CHEBI:30616"/>
    </ligand>
</feature>
<evidence type="ECO:0000256" key="3">
    <source>
        <dbReference type="HAMAP-Rule" id="MF_01488"/>
    </source>
</evidence>
<dbReference type="InterPro" id="IPR041451">
    <property type="entry name" value="RecD2_SH13"/>
</dbReference>
<dbReference type="InterPro" id="IPR027417">
    <property type="entry name" value="P-loop_NTPase"/>
</dbReference>
<feature type="domain" description="ATP-dependent RecD2 DNA helicase OB-fold" evidence="7">
    <location>
        <begin position="11"/>
        <end position="82"/>
    </location>
</feature>
<dbReference type="EMBL" id="BAAAVI010000066">
    <property type="protein sequence ID" value="GAA2899959.1"/>
    <property type="molecule type" value="Genomic_DNA"/>
</dbReference>
<dbReference type="Pfam" id="PF13604">
    <property type="entry name" value="AAA_30"/>
    <property type="match status" value="1"/>
</dbReference>
<dbReference type="Pfam" id="PF23139">
    <property type="entry name" value="OB_YrrC"/>
    <property type="match status" value="1"/>
</dbReference>
<dbReference type="InterPro" id="IPR029493">
    <property type="entry name" value="RecD2-like_HHH"/>
</dbReference>
<evidence type="ECO:0000313" key="9">
    <source>
        <dbReference type="Proteomes" id="UP001500831"/>
    </source>
</evidence>
<comment type="caution">
    <text evidence="8">The sequence shown here is derived from an EMBL/GenBank/DDBJ whole genome shotgun (WGS) entry which is preliminary data.</text>
</comment>
<keyword evidence="3" id="KW-0347">Helicase</keyword>
<dbReference type="InterPro" id="IPR006345">
    <property type="entry name" value="RecD2"/>
</dbReference>